<organism evidence="7">
    <name type="scientific">marine metagenome</name>
    <dbReference type="NCBI Taxonomy" id="408172"/>
    <lineage>
        <taxon>unclassified sequences</taxon>
        <taxon>metagenomes</taxon>
        <taxon>ecological metagenomes</taxon>
    </lineage>
</organism>
<feature type="domain" description="Rieske" evidence="6">
    <location>
        <begin position="56"/>
        <end position="163"/>
    </location>
</feature>
<keyword evidence="3" id="KW-0560">Oxidoreductase</keyword>
<dbReference type="EMBL" id="UINC01226032">
    <property type="protein sequence ID" value="SVE56338.1"/>
    <property type="molecule type" value="Genomic_DNA"/>
</dbReference>
<evidence type="ECO:0000259" key="6">
    <source>
        <dbReference type="PROSITE" id="PS51296"/>
    </source>
</evidence>
<dbReference type="PRINTS" id="PR00090">
    <property type="entry name" value="RNGDIOXGNASE"/>
</dbReference>
<accession>A0A383EJU6</accession>
<dbReference type="InterPro" id="IPR017941">
    <property type="entry name" value="Rieske_2Fe-2S"/>
</dbReference>
<keyword evidence="4" id="KW-0408">Iron</keyword>
<evidence type="ECO:0000256" key="2">
    <source>
        <dbReference type="ARBA" id="ARBA00022723"/>
    </source>
</evidence>
<protein>
    <recommendedName>
        <fullName evidence="6">Rieske domain-containing protein</fullName>
    </recommendedName>
</protein>
<dbReference type="CDD" id="cd03469">
    <property type="entry name" value="Rieske_RO_Alpha_N"/>
    <property type="match status" value="1"/>
</dbReference>
<dbReference type="AlphaFoldDB" id="A0A383EJU6"/>
<gene>
    <name evidence="7" type="ORF">METZ01_LOCUS509192</name>
</gene>
<evidence type="ECO:0000313" key="7">
    <source>
        <dbReference type="EMBL" id="SVE56338.1"/>
    </source>
</evidence>
<reference evidence="7" key="1">
    <citation type="submission" date="2018-05" db="EMBL/GenBank/DDBJ databases">
        <authorList>
            <person name="Lanie J.A."/>
            <person name="Ng W.-L."/>
            <person name="Kazmierczak K.M."/>
            <person name="Andrzejewski T.M."/>
            <person name="Davidsen T.M."/>
            <person name="Wayne K.J."/>
            <person name="Tettelin H."/>
            <person name="Glass J.I."/>
            <person name="Rusch D."/>
            <person name="Podicherti R."/>
            <person name="Tsui H.-C.T."/>
            <person name="Winkler M.E."/>
        </authorList>
    </citation>
    <scope>NUCLEOTIDE SEQUENCE</scope>
</reference>
<dbReference type="GO" id="GO:0051537">
    <property type="term" value="F:2 iron, 2 sulfur cluster binding"/>
    <property type="evidence" value="ECO:0007669"/>
    <property type="project" value="UniProtKB-KW"/>
</dbReference>
<keyword evidence="2" id="KW-0479">Metal-binding</keyword>
<name>A0A383EJU6_9ZZZZ</name>
<dbReference type="GO" id="GO:0016491">
    <property type="term" value="F:oxidoreductase activity"/>
    <property type="evidence" value="ECO:0007669"/>
    <property type="project" value="UniProtKB-KW"/>
</dbReference>
<dbReference type="Gene3D" id="3.90.380.10">
    <property type="entry name" value="Naphthalene 1,2-dioxygenase Alpha Subunit, Chain A, domain 1"/>
    <property type="match status" value="1"/>
</dbReference>
<proteinExistence type="predicted"/>
<evidence type="ECO:0000256" key="5">
    <source>
        <dbReference type="ARBA" id="ARBA00023014"/>
    </source>
</evidence>
<dbReference type="Pfam" id="PF00355">
    <property type="entry name" value="Rieske"/>
    <property type="match status" value="1"/>
</dbReference>
<dbReference type="PROSITE" id="PS51296">
    <property type="entry name" value="RIESKE"/>
    <property type="match status" value="1"/>
</dbReference>
<dbReference type="PANTHER" id="PTHR43756:SF5">
    <property type="entry name" value="CHOLINE MONOOXYGENASE, CHLOROPLASTIC"/>
    <property type="match status" value="1"/>
</dbReference>
<keyword evidence="5" id="KW-0411">Iron-sulfur</keyword>
<evidence type="ECO:0000256" key="3">
    <source>
        <dbReference type="ARBA" id="ARBA00023002"/>
    </source>
</evidence>
<keyword evidence="1" id="KW-0001">2Fe-2S</keyword>
<evidence type="ECO:0000256" key="1">
    <source>
        <dbReference type="ARBA" id="ARBA00022714"/>
    </source>
</evidence>
<dbReference type="InterPro" id="IPR036922">
    <property type="entry name" value="Rieske_2Fe-2S_sf"/>
</dbReference>
<dbReference type="SUPFAM" id="SSF50022">
    <property type="entry name" value="ISP domain"/>
    <property type="match status" value="1"/>
</dbReference>
<evidence type="ECO:0000256" key="4">
    <source>
        <dbReference type="ARBA" id="ARBA00023004"/>
    </source>
</evidence>
<dbReference type="InterPro" id="IPR001663">
    <property type="entry name" value="Rng_hydr_dOase-A"/>
</dbReference>
<dbReference type="GO" id="GO:0046872">
    <property type="term" value="F:metal ion binding"/>
    <property type="evidence" value="ECO:0007669"/>
    <property type="project" value="UniProtKB-KW"/>
</dbReference>
<dbReference type="PANTHER" id="PTHR43756">
    <property type="entry name" value="CHOLINE MONOOXYGENASE, CHLOROPLASTIC"/>
    <property type="match status" value="1"/>
</dbReference>
<dbReference type="Gene3D" id="2.102.10.10">
    <property type="entry name" value="Rieske [2Fe-2S] iron-sulphur domain"/>
    <property type="match status" value="1"/>
</dbReference>
<feature type="non-terminal residue" evidence="7">
    <location>
        <position position="163"/>
    </location>
</feature>
<sequence length="163" mass="18399">MNTSTEERNIIKTVLEFCESGTTQMQSNVMLNPVNNYTDPDHVNLEINTLFRNFPIIVGYAEQLKEAGQYLTHNETGIPILITRNRTNEVKAFINVCRHRGARVVNEPCGKANTVSCPYHGWTYDLSGNLRGMRQPAGFDAVDKNTHGLVELPAFEQFGLIWV</sequence>